<sequence length="240" mass="26325">MAASSKSSQKAKSVVIALLALWSVISLVVIVVWATSPDLKSSAQCRVLLQDTKEKLEGAKVVWAADRAALEEKVVEERDKQARLTADNLLLLGRLHATNASLEESRQQNVVLNVNISVLQEEVEQLRQAEVNLTAQLGLKEDHIDALQQNLTQASHQTESCFSLKDAAQSQMVAAQTQTRACQSNQQYLNKQLQKCKAVDSQQTSPEEHQTPDDDKSASPPLAGVPLLPLLVYIALHLMT</sequence>
<name>A0A8D3B3J5_SCOMX</name>
<feature type="region of interest" description="Disordered" evidence="2">
    <location>
        <begin position="197"/>
        <end position="222"/>
    </location>
</feature>
<dbReference type="GeneTree" id="ENSGT00400000024256"/>
<dbReference type="Proteomes" id="UP000694558">
    <property type="component" value="Chromosome 12"/>
</dbReference>
<evidence type="ECO:0000256" key="1">
    <source>
        <dbReference type="SAM" id="Coils"/>
    </source>
</evidence>
<dbReference type="AlphaFoldDB" id="A0A8D3B3J5"/>
<protein>
    <submittedName>
        <fullName evidence="3">Uncharacterized protein</fullName>
    </submittedName>
</protein>
<accession>A0A8D3B3J5</accession>
<dbReference type="GeneID" id="118318167"/>
<reference evidence="3" key="1">
    <citation type="submission" date="2023-05" db="EMBL/GenBank/DDBJ databases">
        <title>High-quality long-read genome of Scophthalmus maximus.</title>
        <authorList>
            <person name="Lien S."/>
            <person name="Martinez P."/>
        </authorList>
    </citation>
    <scope>NUCLEOTIDE SEQUENCE [LARGE SCALE GENOMIC DNA]</scope>
</reference>
<feature type="compositionally biased region" description="Basic and acidic residues" evidence="2">
    <location>
        <begin position="206"/>
        <end position="217"/>
    </location>
</feature>
<proteinExistence type="predicted"/>
<organism evidence="3 4">
    <name type="scientific">Scophthalmus maximus</name>
    <name type="common">Turbot</name>
    <name type="synonym">Psetta maxima</name>
    <dbReference type="NCBI Taxonomy" id="52904"/>
    <lineage>
        <taxon>Eukaryota</taxon>
        <taxon>Metazoa</taxon>
        <taxon>Chordata</taxon>
        <taxon>Craniata</taxon>
        <taxon>Vertebrata</taxon>
        <taxon>Euteleostomi</taxon>
        <taxon>Actinopterygii</taxon>
        <taxon>Neopterygii</taxon>
        <taxon>Teleostei</taxon>
        <taxon>Neoteleostei</taxon>
        <taxon>Acanthomorphata</taxon>
        <taxon>Carangaria</taxon>
        <taxon>Pleuronectiformes</taxon>
        <taxon>Pleuronectoidei</taxon>
        <taxon>Scophthalmidae</taxon>
        <taxon>Scophthalmus</taxon>
    </lineage>
</organism>
<evidence type="ECO:0000256" key="2">
    <source>
        <dbReference type="SAM" id="MobiDB-lite"/>
    </source>
</evidence>
<gene>
    <name evidence="3" type="primary">si:ch211-1a19.3</name>
</gene>
<dbReference type="OrthoDB" id="8942450at2759"/>
<dbReference type="RefSeq" id="XP_035503441.1">
    <property type="nucleotide sequence ID" value="XM_035647548.2"/>
</dbReference>
<evidence type="ECO:0000313" key="3">
    <source>
        <dbReference type="Ensembl" id="ENSSMAP00000027917.2"/>
    </source>
</evidence>
<dbReference type="Ensembl" id="ENSSMAT00000028264.2">
    <property type="protein sequence ID" value="ENSSMAP00000027917.2"/>
    <property type="gene ID" value="ENSSMAG00000017083.2"/>
</dbReference>
<feature type="coiled-coil region" evidence="1">
    <location>
        <begin position="67"/>
        <end position="136"/>
    </location>
</feature>
<evidence type="ECO:0000313" key="4">
    <source>
        <dbReference type="Proteomes" id="UP000694558"/>
    </source>
</evidence>
<keyword evidence="1" id="KW-0175">Coiled coil</keyword>
<reference evidence="3" key="2">
    <citation type="submission" date="2025-08" db="UniProtKB">
        <authorList>
            <consortium name="Ensembl"/>
        </authorList>
    </citation>
    <scope>IDENTIFICATION</scope>
</reference>
<dbReference type="KEGG" id="smau:118318167"/>